<evidence type="ECO:0000256" key="5">
    <source>
        <dbReference type="ARBA" id="ARBA00022723"/>
    </source>
</evidence>
<evidence type="ECO:0000256" key="4">
    <source>
        <dbReference type="ARBA" id="ARBA00022553"/>
    </source>
</evidence>
<accession>A0A7I8V6K4</accession>
<dbReference type="PANTHER" id="PTHR22573">
    <property type="entry name" value="PHOSPHOHEXOMUTASE FAMILY MEMBER"/>
    <property type="match status" value="1"/>
</dbReference>
<dbReference type="Gene3D" id="3.30.310.50">
    <property type="entry name" value="Alpha-D-phosphohexomutase, C-terminal domain"/>
    <property type="match status" value="1"/>
</dbReference>
<keyword evidence="12" id="KW-1185">Reference proteome</keyword>
<dbReference type="PROSITE" id="PS00710">
    <property type="entry name" value="PGM_PMM"/>
    <property type="match status" value="1"/>
</dbReference>
<dbReference type="GO" id="GO:0000287">
    <property type="term" value="F:magnesium ion binding"/>
    <property type="evidence" value="ECO:0007669"/>
    <property type="project" value="InterPro"/>
</dbReference>
<keyword evidence="4" id="KW-0597">Phosphoprotein</keyword>
<keyword evidence="5" id="KW-0479">Metal-binding</keyword>
<dbReference type="PRINTS" id="PR00509">
    <property type="entry name" value="PGMPMM"/>
</dbReference>
<comment type="catalytic activity">
    <reaction evidence="1">
        <text>alpha-D-glucose 1-phosphate = alpha-D-glucose 6-phosphate</text>
        <dbReference type="Rhea" id="RHEA:23536"/>
        <dbReference type="ChEBI" id="CHEBI:58225"/>
        <dbReference type="ChEBI" id="CHEBI:58601"/>
        <dbReference type="EC" id="5.4.2.2"/>
    </reaction>
</comment>
<dbReference type="InterPro" id="IPR005844">
    <property type="entry name" value="A-D-PHexomutase_a/b/a-I"/>
</dbReference>
<dbReference type="GO" id="GO:0004614">
    <property type="term" value="F:phosphoglucomutase activity"/>
    <property type="evidence" value="ECO:0007669"/>
    <property type="project" value="UniProtKB-EC"/>
</dbReference>
<feature type="domain" description="Alpha-D-phosphohexomutase alpha/beta/alpha" evidence="9">
    <location>
        <begin position="14"/>
        <end position="155"/>
    </location>
</feature>
<feature type="coiled-coil region" evidence="8">
    <location>
        <begin position="869"/>
        <end position="997"/>
    </location>
</feature>
<dbReference type="InterPro" id="IPR016066">
    <property type="entry name" value="A-D-PHexomutase_CS"/>
</dbReference>
<dbReference type="FunFam" id="3.40.120.10:FF:000004">
    <property type="entry name" value="Phosphoglucomutase 5"/>
    <property type="match status" value="1"/>
</dbReference>
<evidence type="ECO:0000259" key="10">
    <source>
        <dbReference type="Pfam" id="PF02879"/>
    </source>
</evidence>
<dbReference type="GO" id="GO:0005975">
    <property type="term" value="P:carbohydrate metabolic process"/>
    <property type="evidence" value="ECO:0007669"/>
    <property type="project" value="InterPro"/>
</dbReference>
<dbReference type="InterPro" id="IPR005841">
    <property type="entry name" value="Alpha-D-phosphohexomutase_SF"/>
</dbReference>
<evidence type="ECO:0000256" key="6">
    <source>
        <dbReference type="ARBA" id="ARBA00022842"/>
    </source>
</evidence>
<organism evidence="11 12">
    <name type="scientific">Dimorphilus gyrociliatus</name>
    <dbReference type="NCBI Taxonomy" id="2664684"/>
    <lineage>
        <taxon>Eukaryota</taxon>
        <taxon>Metazoa</taxon>
        <taxon>Spiralia</taxon>
        <taxon>Lophotrochozoa</taxon>
        <taxon>Annelida</taxon>
        <taxon>Polychaeta</taxon>
        <taxon>Polychaeta incertae sedis</taxon>
        <taxon>Dinophilidae</taxon>
        <taxon>Dimorphilus</taxon>
    </lineage>
</organism>
<feature type="coiled-coil region" evidence="8">
    <location>
        <begin position="1582"/>
        <end position="1616"/>
    </location>
</feature>
<dbReference type="SUPFAM" id="SSF53738">
    <property type="entry name" value="Phosphoglucomutase, first 3 domains"/>
    <property type="match status" value="3"/>
</dbReference>
<sequence length="1775" mass="201353">MNSESIATKIYDGMKPGTSGLRKATKVFMQEHYVENFTQCTLEAALGAKRRGSSLVVSGDGRFFGKEAIKKIIQVCAANGVQQLYIGQNGILSTPAVSRAIRYFKADGGIILTASHNPGGLDADFGMKYNIGNGGPAPASVTDAIYDLTKAIKEYKICKHVNCDISQIGRQSFEVDGNCFHIDIIDSVHEYHMYMKEIFDFDLIRSAMKTDIKVLVNCLHGVVGPYAKRILVEDLGMDLNSAVNADPKEDFGGAHPDPNLTYASELMDEMKKGKFDIGAAFDGDGDRNMIIGKNGFFVSPCDSLAVIAANMSLIPYFQKTGIKGVARSMPTSGALDRVAERLKVPIYEVPTGWKFFGNLMDANKLSLCGEESFGTGSDHIREKDGLYDYENCDATKAREMMKNLEDLIINPSFIGKKFDGAKAYTVAKCDNFEYTDPIDGSLSTNQGLRIIFEDGSRLIFRLSGTGSSGATVRLYADSYVWDSSLFFDDAQIVLKPLVLLGLRIKISQNMEPINLTQHQVNFDESDIQSSISINAFSNLVSYEQELVHKDVGDLPIVTQEVVSHGDRSDKPKAEEHKPLKNLNKFHRTKMDEEQRVSSTVNQLPLDNQPTADLNLKVKKDFCHSKSNSQNLKIVKRREVSLPSGCALETLDEPFQDRPPSRANVHQAYMKNNLTSGSFSSNIQNENQLAPEKILYPTANRDMEGTTKPVLERILSQNSVQSHVTVKAKNVNVGVCTHNIFTSTKSTSPITVQEEKVNDPHKEILDKLIESEDLVKRFEQVIKTQHDEIQNLRSFVAKLQSDVGDSNAELYCKLERTRDTLVEKESIIEGLKNKLASVYVDYESAMQRSSVSEQEIKTLKSEMETVIEAKKWLQKQLDSATASRANLQSKLTSAQAKSIESASAIERMRAEKERANQALVTAQQQALREKQLLALHLETIEADIVQKEVELTQAKLERSVSLKDKFESVHSSLYIDMQQELENLRTSLKVSVEQLEQEQILKAEFAHRLALAHEMTVERDRRITRLNDTLVDNEKLQRDMQEQMKISNEIRKQSERQVSALEKALEKVQSDLIFVRDQMGGVFQGKDPPLLSHKIAIIKSSTSENKNKEILNLITDVVKDLKTAVELVEDNYDDVQLCISKILSKTVTLKITPEPVDLEPNKKNYSYIRTKAKVKSRQREMFEKERDAYEIRLKQLSDRVKELQIERSNLQANLDNAVAERTATASKLIMFQRNEHDLKQHITKLENRLQEEVKSIHTVESNLDLDIKHFSDDLDEKLKFVSTEKENLLTERKTLQMKLRELLHEREADIIHSQIVKKENQSLSAQLEELLGKRHADSEQRIHEMEEIYELRMKEWQADCTNRELSLKLKNEELEHKYNILNDKVRDFERLQELVAELQKNYREQAELRSEAERLLNEKEENFRPVCDNGCQTETKESCLVDLICKLQNFKQTVKMQETANGDSGIEDNVSSIVTLPDLSQAAKAACEENISLTALIKTYQQLIELIVNDSKQLSSKAINFEVSHENCLAKSEKLKLENKIRDLQHELECAATMHSTNLVMLKDLRQSELDARKECNENENTIRHMRAEIHRLSTDLEIYETRIPILEQQISDYESLLISKEKQILAQEEHIKCVEERFTTSQSSVNSSLRQNHADLDQYRNDLLQSREYNKQLKSRVAKLTEVLNALNMSKDTKANFNYSQVEDILEKYSENIKTPTNQSNSSLGVLQSCLNGLRSQITTLQSQVNGHLLKVQSSSQAWRDLKQEVAELQAICKE</sequence>
<evidence type="ECO:0000259" key="9">
    <source>
        <dbReference type="Pfam" id="PF02878"/>
    </source>
</evidence>
<dbReference type="Gene3D" id="3.40.120.10">
    <property type="entry name" value="Alpha-D-Glucose-1,6-Bisphosphate, subunit A, domain 3"/>
    <property type="match status" value="3"/>
</dbReference>
<feature type="domain" description="Alpha-D-phosphohexomutase alpha/beta/alpha" evidence="10">
    <location>
        <begin position="191"/>
        <end position="295"/>
    </location>
</feature>
<dbReference type="PANTHER" id="PTHR22573:SF2">
    <property type="entry name" value="PHOSPHOGLUCOMUTASE"/>
    <property type="match status" value="1"/>
</dbReference>
<dbReference type="NCBIfam" id="NF005737">
    <property type="entry name" value="PRK07564.1-1"/>
    <property type="match status" value="1"/>
</dbReference>
<feature type="coiled-coil region" evidence="8">
    <location>
        <begin position="1178"/>
        <end position="1332"/>
    </location>
</feature>
<dbReference type="Pfam" id="PF02878">
    <property type="entry name" value="PGM_PMM_I"/>
    <property type="match status" value="1"/>
</dbReference>
<dbReference type="EMBL" id="CAJFCJ010000002">
    <property type="protein sequence ID" value="CAD5111826.1"/>
    <property type="molecule type" value="Genomic_DNA"/>
</dbReference>
<dbReference type="InterPro" id="IPR045244">
    <property type="entry name" value="PGM"/>
</dbReference>
<evidence type="ECO:0000256" key="3">
    <source>
        <dbReference type="ARBA" id="ARBA00012728"/>
    </source>
</evidence>
<dbReference type="Proteomes" id="UP000549394">
    <property type="component" value="Unassembled WGS sequence"/>
</dbReference>
<feature type="coiled-coil region" evidence="8">
    <location>
        <begin position="1032"/>
        <end position="1077"/>
    </location>
</feature>
<dbReference type="OrthoDB" id="2291at2759"/>
<evidence type="ECO:0000313" key="12">
    <source>
        <dbReference type="Proteomes" id="UP000549394"/>
    </source>
</evidence>
<dbReference type="Pfam" id="PF24947">
    <property type="entry name" value="PGM1_C_vert_fung"/>
    <property type="match status" value="1"/>
</dbReference>
<evidence type="ECO:0000256" key="8">
    <source>
        <dbReference type="SAM" id="Coils"/>
    </source>
</evidence>
<proteinExistence type="inferred from homology"/>
<feature type="coiled-coil region" evidence="8">
    <location>
        <begin position="1656"/>
        <end position="1690"/>
    </location>
</feature>
<dbReference type="GO" id="GO:0005829">
    <property type="term" value="C:cytosol"/>
    <property type="evidence" value="ECO:0007669"/>
    <property type="project" value="TreeGrafter"/>
</dbReference>
<evidence type="ECO:0000256" key="1">
    <source>
        <dbReference type="ARBA" id="ARBA00000443"/>
    </source>
</evidence>
<evidence type="ECO:0000313" key="11">
    <source>
        <dbReference type="EMBL" id="CAD5111826.1"/>
    </source>
</evidence>
<dbReference type="InterPro" id="IPR036900">
    <property type="entry name" value="A-D-PHexomutase_C_sf"/>
</dbReference>
<reference evidence="11 12" key="1">
    <citation type="submission" date="2020-08" db="EMBL/GenBank/DDBJ databases">
        <authorList>
            <person name="Hejnol A."/>
        </authorList>
    </citation>
    <scope>NUCLEOTIDE SEQUENCE [LARGE SCALE GENOMIC DNA]</scope>
</reference>
<dbReference type="InterPro" id="IPR016055">
    <property type="entry name" value="A-D-PHexomutase_a/b/a-I/II/III"/>
</dbReference>
<evidence type="ECO:0000256" key="2">
    <source>
        <dbReference type="ARBA" id="ARBA00010231"/>
    </source>
</evidence>
<dbReference type="Pfam" id="PF02879">
    <property type="entry name" value="PGM_PMM_II"/>
    <property type="match status" value="1"/>
</dbReference>
<evidence type="ECO:0000256" key="7">
    <source>
        <dbReference type="ARBA" id="ARBA00023235"/>
    </source>
</evidence>
<feature type="coiled-coil region" evidence="8">
    <location>
        <begin position="1370"/>
        <end position="1421"/>
    </location>
</feature>
<dbReference type="InterPro" id="IPR005845">
    <property type="entry name" value="A-D-PHexomutase_a/b/a-II"/>
</dbReference>
<dbReference type="EC" id="5.4.2.2" evidence="3"/>
<protein>
    <recommendedName>
        <fullName evidence="3">phosphoglucomutase (alpha-D-glucose-1,6-bisphosphate-dependent)</fullName>
        <ecNumber evidence="3">5.4.2.2</ecNumber>
    </recommendedName>
</protein>
<dbReference type="SUPFAM" id="SSF55957">
    <property type="entry name" value="Phosphoglucomutase, C-terminal domain"/>
    <property type="match status" value="1"/>
</dbReference>
<comment type="caution">
    <text evidence="11">The sequence shown here is derived from an EMBL/GenBank/DDBJ whole genome shotgun (WGS) entry which is preliminary data.</text>
</comment>
<dbReference type="FunFam" id="3.40.120.10:FF:000005">
    <property type="entry name" value="Phosphoglucomutase 5"/>
    <property type="match status" value="1"/>
</dbReference>
<name>A0A7I8V6K4_9ANNE</name>
<gene>
    <name evidence="11" type="ORF">DGYR_LOCUS1055</name>
</gene>
<comment type="similarity">
    <text evidence="2">Belongs to the phosphohexose mutase family.</text>
</comment>
<keyword evidence="8" id="KW-0175">Coiled coil</keyword>
<keyword evidence="6" id="KW-0460">Magnesium</keyword>
<dbReference type="FunFam" id="3.30.310.50:FF:000002">
    <property type="entry name" value="Phosphoglucomutase 5"/>
    <property type="match status" value="1"/>
</dbReference>
<keyword evidence="7" id="KW-0413">Isomerase</keyword>